<protein>
    <submittedName>
        <fullName evidence="1">Uncharacterized protein</fullName>
    </submittedName>
</protein>
<accession>A0A0H5R9R1</accession>
<reference evidence="1" key="1">
    <citation type="submission" date="2015-04" db="EMBL/GenBank/DDBJ databases">
        <title>The genome sequence of the plant pathogenic Rhizarian Plasmodiophora brassicae reveals insights in its biotrophic life cycle and the origin of chitin synthesis.</title>
        <authorList>
            <person name="Schwelm A."/>
            <person name="Fogelqvist J."/>
            <person name="Knaust A."/>
            <person name="Julke S."/>
            <person name="Lilja T."/>
            <person name="Dhandapani V."/>
            <person name="Bonilla-Rosso G."/>
            <person name="Karlsson M."/>
            <person name="Shevchenko A."/>
            <person name="Choi S.R."/>
            <person name="Kim H.G."/>
            <person name="Park J.Y."/>
            <person name="Lim Y.P."/>
            <person name="Ludwig-Muller J."/>
            <person name="Dixelius C."/>
        </authorList>
    </citation>
    <scope>NUCLEOTIDE SEQUENCE</scope>
    <source>
        <tissue evidence="1">Potato root galls</tissue>
    </source>
</reference>
<name>A0A0H5R9R1_9EUKA</name>
<organism evidence="1">
    <name type="scientific">Spongospora subterranea</name>
    <dbReference type="NCBI Taxonomy" id="70186"/>
    <lineage>
        <taxon>Eukaryota</taxon>
        <taxon>Sar</taxon>
        <taxon>Rhizaria</taxon>
        <taxon>Endomyxa</taxon>
        <taxon>Phytomyxea</taxon>
        <taxon>Plasmodiophorida</taxon>
        <taxon>Plasmodiophoridae</taxon>
        <taxon>Spongospora</taxon>
    </lineage>
</organism>
<dbReference type="AlphaFoldDB" id="A0A0H5R9R1"/>
<dbReference type="EMBL" id="HACM01004727">
    <property type="protein sequence ID" value="CRZ05169.1"/>
    <property type="molecule type" value="Transcribed_RNA"/>
</dbReference>
<evidence type="ECO:0000313" key="1">
    <source>
        <dbReference type="EMBL" id="CRZ05169.1"/>
    </source>
</evidence>
<sequence>MDNGKTLGFRGDTDVVCADVVSGGIGVTMMVRLTGGPGHEFKLHFSFFRTRMVLIRSEVYVVSFSQEILSPKIVVTSSKVILDSDSDEDVDTVVRPSDDCI</sequence>
<proteinExistence type="predicted"/>